<proteinExistence type="predicted"/>
<keyword evidence="2" id="KW-1185">Reference proteome</keyword>
<name>A0ACB8YJC4_ARCLA</name>
<reference evidence="2" key="1">
    <citation type="journal article" date="2022" name="Mol. Ecol. Resour.">
        <title>The genomes of chicory, endive, great burdock and yacon provide insights into Asteraceae palaeo-polyploidization history and plant inulin production.</title>
        <authorList>
            <person name="Fan W."/>
            <person name="Wang S."/>
            <person name="Wang H."/>
            <person name="Wang A."/>
            <person name="Jiang F."/>
            <person name="Liu H."/>
            <person name="Zhao H."/>
            <person name="Xu D."/>
            <person name="Zhang Y."/>
        </authorList>
    </citation>
    <scope>NUCLEOTIDE SEQUENCE [LARGE SCALE GENOMIC DNA]</scope>
    <source>
        <strain evidence="2">cv. Niubang</strain>
    </source>
</reference>
<dbReference type="EMBL" id="CM042058">
    <property type="protein sequence ID" value="KAI3685837.1"/>
    <property type="molecule type" value="Genomic_DNA"/>
</dbReference>
<accession>A0ACB8YJC4</accession>
<evidence type="ECO:0000313" key="1">
    <source>
        <dbReference type="EMBL" id="KAI3685837.1"/>
    </source>
</evidence>
<reference evidence="1 2" key="2">
    <citation type="journal article" date="2022" name="Mol. Ecol. Resour.">
        <title>The genomes of chicory, endive, great burdock and yacon provide insights into Asteraceae paleo-polyploidization history and plant inulin production.</title>
        <authorList>
            <person name="Fan W."/>
            <person name="Wang S."/>
            <person name="Wang H."/>
            <person name="Wang A."/>
            <person name="Jiang F."/>
            <person name="Liu H."/>
            <person name="Zhao H."/>
            <person name="Xu D."/>
            <person name="Zhang Y."/>
        </authorList>
    </citation>
    <scope>NUCLEOTIDE SEQUENCE [LARGE SCALE GENOMIC DNA]</scope>
    <source>
        <strain evidence="2">cv. Niubang</strain>
    </source>
</reference>
<dbReference type="Proteomes" id="UP001055879">
    <property type="component" value="Linkage Group LG12"/>
</dbReference>
<evidence type="ECO:0000313" key="2">
    <source>
        <dbReference type="Proteomes" id="UP001055879"/>
    </source>
</evidence>
<protein>
    <submittedName>
        <fullName evidence="1">Uncharacterized protein</fullName>
    </submittedName>
</protein>
<comment type="caution">
    <text evidence="1">The sequence shown here is derived from an EMBL/GenBank/DDBJ whole genome shotgun (WGS) entry which is preliminary data.</text>
</comment>
<gene>
    <name evidence="1" type="ORF">L6452_35097</name>
</gene>
<sequence length="140" mass="15776">MGDGLKGLAVVKSEKGEKILSVLERNALRSGVYNGGQMEAIAIPYEECPYLYPDNDVAEKRVVGLLHELLSLFVEHSTERKKLLCLRKNKMCTAILQEAYCDKTAIEAHTLSRDRNNKESLAEEGDYKRSTMHEVILFST</sequence>
<organism evidence="1 2">
    <name type="scientific">Arctium lappa</name>
    <name type="common">Greater burdock</name>
    <name type="synonym">Lappa major</name>
    <dbReference type="NCBI Taxonomy" id="4217"/>
    <lineage>
        <taxon>Eukaryota</taxon>
        <taxon>Viridiplantae</taxon>
        <taxon>Streptophyta</taxon>
        <taxon>Embryophyta</taxon>
        <taxon>Tracheophyta</taxon>
        <taxon>Spermatophyta</taxon>
        <taxon>Magnoliopsida</taxon>
        <taxon>eudicotyledons</taxon>
        <taxon>Gunneridae</taxon>
        <taxon>Pentapetalae</taxon>
        <taxon>asterids</taxon>
        <taxon>campanulids</taxon>
        <taxon>Asterales</taxon>
        <taxon>Asteraceae</taxon>
        <taxon>Carduoideae</taxon>
        <taxon>Cardueae</taxon>
        <taxon>Arctiinae</taxon>
        <taxon>Arctium</taxon>
    </lineage>
</organism>